<dbReference type="eggNOG" id="COG4544">
    <property type="taxonomic scope" value="Bacteria"/>
</dbReference>
<organism evidence="1 2">
    <name type="scientific">Rhodovulum sulfidophilum</name>
    <name type="common">Rhodobacter sulfidophilus</name>
    <dbReference type="NCBI Taxonomy" id="35806"/>
    <lineage>
        <taxon>Bacteria</taxon>
        <taxon>Pseudomonadati</taxon>
        <taxon>Pseudomonadota</taxon>
        <taxon>Alphaproteobacteria</taxon>
        <taxon>Rhodobacterales</taxon>
        <taxon>Paracoccaceae</taxon>
        <taxon>Rhodovulum</taxon>
    </lineage>
</organism>
<dbReference type="AlphaFoldDB" id="A0A0D6B4M7"/>
<dbReference type="Gene3D" id="3.40.50.300">
    <property type="entry name" value="P-loop containing nucleotide triphosphate hydrolases"/>
    <property type="match status" value="1"/>
</dbReference>
<dbReference type="PATRIC" id="fig|35806.4.peg.2576"/>
<dbReference type="KEGG" id="rsu:NHU_02498"/>
<reference evidence="1 2" key="1">
    <citation type="submission" date="2015-02" db="EMBL/GenBank/DDBJ databases">
        <title>Genome sequene of Rhodovulum sulfidophilum DSM 2351.</title>
        <authorList>
            <person name="Nagao N."/>
        </authorList>
    </citation>
    <scope>NUCLEOTIDE SEQUENCE [LARGE SCALE GENOMIC DNA]</scope>
    <source>
        <strain evidence="1 2">DSM 2351</strain>
    </source>
</reference>
<dbReference type="SUPFAM" id="SSF52540">
    <property type="entry name" value="P-loop containing nucleoside triphosphate hydrolases"/>
    <property type="match status" value="1"/>
</dbReference>
<dbReference type="Proteomes" id="UP000064912">
    <property type="component" value="Chromosome"/>
</dbReference>
<name>A0A0D6B4M7_RHOSU</name>
<sequence length="202" mass="21428">MNTGSLPFPPLRRGRAHEVCGPGAVFFALAQAARIGGPLLWVAESWQTERINPAGIAALIDPGRLLLAEPRDQTEALAVTEEALRSGAVPLVVTELTKPLGLTPGRRLQLAARDGNAIALSIIADRVENGGAGSNAAETRWHCTPVFDAVFDAAGSTLQRWSLIKNKSGTLEGWHVRWDAQTHRLDLVSPAGERPGPEAAPG</sequence>
<evidence type="ECO:0000313" key="1">
    <source>
        <dbReference type="EMBL" id="BAQ69649.1"/>
    </source>
</evidence>
<gene>
    <name evidence="1" type="ORF">NHU_02498</name>
</gene>
<dbReference type="InterPro" id="IPR027417">
    <property type="entry name" value="P-loop_NTPase"/>
</dbReference>
<evidence type="ECO:0008006" key="3">
    <source>
        <dbReference type="Google" id="ProtNLM"/>
    </source>
</evidence>
<proteinExistence type="predicted"/>
<dbReference type="EMBL" id="AP014800">
    <property type="protein sequence ID" value="BAQ69649.1"/>
    <property type="molecule type" value="Genomic_DNA"/>
</dbReference>
<protein>
    <recommendedName>
        <fullName evidence="3">Protein ImuA</fullName>
    </recommendedName>
</protein>
<accession>A0A0D6B4M7</accession>
<evidence type="ECO:0000313" key="2">
    <source>
        <dbReference type="Proteomes" id="UP000064912"/>
    </source>
</evidence>